<dbReference type="GO" id="GO:0005829">
    <property type="term" value="C:cytosol"/>
    <property type="evidence" value="ECO:0007669"/>
    <property type="project" value="TreeGrafter"/>
</dbReference>
<dbReference type="SUPFAM" id="SSF54211">
    <property type="entry name" value="Ribosomal protein S5 domain 2-like"/>
    <property type="match status" value="1"/>
</dbReference>
<evidence type="ECO:0000313" key="4">
    <source>
        <dbReference type="EMBL" id="CAJ0610053.1"/>
    </source>
</evidence>
<dbReference type="InterPro" id="IPR014721">
    <property type="entry name" value="Ribsml_uS5_D2-typ_fold_subgr"/>
</dbReference>
<proteinExistence type="predicted"/>
<dbReference type="AlphaFoldDB" id="A0AA36MHT8"/>
<dbReference type="InterPro" id="IPR005517">
    <property type="entry name" value="Transl_elong_EFG/EF2_IV"/>
</dbReference>
<dbReference type="Gene3D" id="3.30.230.10">
    <property type="match status" value="1"/>
</dbReference>
<dbReference type="PANTHER" id="PTHR42908">
    <property type="entry name" value="TRANSLATION ELONGATION FACTOR-RELATED"/>
    <property type="match status" value="1"/>
</dbReference>
<keyword evidence="5" id="KW-1185">Reference proteome</keyword>
<reference evidence="4" key="1">
    <citation type="submission" date="2023-07" db="EMBL/GenBank/DDBJ databases">
        <authorList>
            <consortium name="CYATHOMIX"/>
        </authorList>
    </citation>
    <scope>NUCLEOTIDE SEQUENCE</scope>
    <source>
        <strain evidence="4">N/A</strain>
    </source>
</reference>
<comment type="caution">
    <text evidence="4">The sequence shown here is derived from an EMBL/GenBank/DDBJ whole genome shotgun (WGS) entry which is preliminary data.</text>
</comment>
<name>A0AA36MHT8_CYLNA</name>
<accession>A0AA36MHT8</accession>
<sequence length="226" mass="25364">MFNTESVVKMAIEPIDPSELPKMLDGLRKVDKQLLGSVCESLVQGYQWATCEGPLCKERIRNVKFKMLHVVIVKESLYGGGGQFIATARRCAYSAFMATPGVVEPSFVVEVFASADCVSSAYTVRSSCDGLIWFRNCLANAYTRTGILHVGVQPLADRAWRSVRQVNRHPHSKVLILFTVHFLRAVKFVPVRRNGLSEDVSVNKFFYDPMLLELAEQEDVFSYSGF</sequence>
<dbReference type="GO" id="GO:0046540">
    <property type="term" value="C:U4/U6 x U5 tri-snRNP complex"/>
    <property type="evidence" value="ECO:0007669"/>
    <property type="project" value="TreeGrafter"/>
</dbReference>
<dbReference type="EMBL" id="CATQJL010000326">
    <property type="protein sequence ID" value="CAJ0610053.1"/>
    <property type="molecule type" value="Genomic_DNA"/>
</dbReference>
<gene>
    <name evidence="4" type="ORF">CYNAS_LOCUS22036</name>
</gene>
<dbReference type="GO" id="GO:0071007">
    <property type="term" value="C:U2-type catalytic step 2 spliceosome"/>
    <property type="evidence" value="ECO:0007669"/>
    <property type="project" value="TreeGrafter"/>
</dbReference>
<dbReference type="GO" id="GO:0005525">
    <property type="term" value="F:GTP binding"/>
    <property type="evidence" value="ECO:0007669"/>
    <property type="project" value="UniProtKB-KW"/>
</dbReference>
<dbReference type="PANTHER" id="PTHR42908:SF6">
    <property type="entry name" value="116 KDA U5 SMALL NUCLEAR RIBONUCLEOPROTEIN COMPONENT"/>
    <property type="match status" value="1"/>
</dbReference>
<protein>
    <recommendedName>
        <fullName evidence="3">Translation elongation factor EFG/EF2 domain-containing protein</fullName>
    </recommendedName>
</protein>
<dbReference type="Proteomes" id="UP001176961">
    <property type="component" value="Unassembled WGS sequence"/>
</dbReference>
<dbReference type="InterPro" id="IPR020568">
    <property type="entry name" value="Ribosomal_Su5_D2-typ_SF"/>
</dbReference>
<keyword evidence="1" id="KW-0547">Nucleotide-binding</keyword>
<dbReference type="Pfam" id="PF03764">
    <property type="entry name" value="EFG_IV"/>
    <property type="match status" value="1"/>
</dbReference>
<organism evidence="4 5">
    <name type="scientific">Cylicocyclus nassatus</name>
    <name type="common">Nematode worm</name>
    <dbReference type="NCBI Taxonomy" id="53992"/>
    <lineage>
        <taxon>Eukaryota</taxon>
        <taxon>Metazoa</taxon>
        <taxon>Ecdysozoa</taxon>
        <taxon>Nematoda</taxon>
        <taxon>Chromadorea</taxon>
        <taxon>Rhabditida</taxon>
        <taxon>Rhabditina</taxon>
        <taxon>Rhabditomorpha</taxon>
        <taxon>Strongyloidea</taxon>
        <taxon>Strongylidae</taxon>
        <taxon>Cylicocyclus</taxon>
    </lineage>
</organism>
<keyword evidence="2" id="KW-0342">GTP-binding</keyword>
<evidence type="ECO:0000259" key="3">
    <source>
        <dbReference type="Pfam" id="PF03764"/>
    </source>
</evidence>
<evidence type="ECO:0000313" key="5">
    <source>
        <dbReference type="Proteomes" id="UP001176961"/>
    </source>
</evidence>
<evidence type="ECO:0000256" key="2">
    <source>
        <dbReference type="ARBA" id="ARBA00023134"/>
    </source>
</evidence>
<dbReference type="GO" id="GO:0003924">
    <property type="term" value="F:GTPase activity"/>
    <property type="evidence" value="ECO:0007669"/>
    <property type="project" value="TreeGrafter"/>
</dbReference>
<dbReference type="GO" id="GO:0000398">
    <property type="term" value="P:mRNA splicing, via spliceosome"/>
    <property type="evidence" value="ECO:0007669"/>
    <property type="project" value="TreeGrafter"/>
</dbReference>
<feature type="domain" description="Translation elongation factor EFG/EF2" evidence="3">
    <location>
        <begin position="7"/>
        <end position="97"/>
    </location>
</feature>
<dbReference type="GO" id="GO:0030623">
    <property type="term" value="F:U5 snRNA binding"/>
    <property type="evidence" value="ECO:0007669"/>
    <property type="project" value="TreeGrafter"/>
</dbReference>
<evidence type="ECO:0000256" key="1">
    <source>
        <dbReference type="ARBA" id="ARBA00022741"/>
    </source>
</evidence>